<dbReference type="AlphaFoldDB" id="A0AAF0IFP8"/>
<evidence type="ECO:0000256" key="2">
    <source>
        <dbReference type="ARBA" id="ARBA00022741"/>
    </source>
</evidence>
<dbReference type="GO" id="GO:0003723">
    <property type="term" value="F:RNA binding"/>
    <property type="evidence" value="ECO:0007669"/>
    <property type="project" value="UniProtKB-UniRule"/>
</dbReference>
<dbReference type="SMART" id="SM00487">
    <property type="entry name" value="DEXDc"/>
    <property type="match status" value="1"/>
</dbReference>
<dbReference type="PANTHER" id="PTHR24031">
    <property type="entry name" value="RNA HELICASE"/>
    <property type="match status" value="1"/>
</dbReference>
<dbReference type="InterPro" id="IPR027417">
    <property type="entry name" value="P-loop_NTPase"/>
</dbReference>
<dbReference type="Pfam" id="PF00270">
    <property type="entry name" value="DEAD"/>
    <property type="match status" value="1"/>
</dbReference>
<comment type="domain">
    <text evidence="9">The Q motif is unique to and characteristic of the DEAD box family of RNA helicases and controls ATP binding and hydrolysis.</text>
</comment>
<dbReference type="GO" id="GO:0005524">
    <property type="term" value="F:ATP binding"/>
    <property type="evidence" value="ECO:0007669"/>
    <property type="project" value="UniProtKB-UniRule"/>
</dbReference>
<evidence type="ECO:0000256" key="5">
    <source>
        <dbReference type="ARBA" id="ARBA00022840"/>
    </source>
</evidence>
<proteinExistence type="inferred from homology"/>
<keyword evidence="3 8" id="KW-0378">Hydrolase</keyword>
<evidence type="ECO:0000313" key="13">
    <source>
        <dbReference type="EMBL" id="WEW54881.1"/>
    </source>
</evidence>
<gene>
    <name evidence="13" type="ORF">PRK78_000308</name>
</gene>
<feature type="region of interest" description="Disordered" evidence="10">
    <location>
        <begin position="598"/>
        <end position="691"/>
    </location>
</feature>
<evidence type="ECO:0000256" key="10">
    <source>
        <dbReference type="SAM" id="MobiDB-lite"/>
    </source>
</evidence>
<feature type="domain" description="Helicase ATP-binding" evidence="11">
    <location>
        <begin position="116"/>
        <end position="310"/>
    </location>
</feature>
<dbReference type="InterPro" id="IPR001650">
    <property type="entry name" value="Helicase_C-like"/>
</dbReference>
<comment type="catalytic activity">
    <reaction evidence="7 9">
        <text>ATP + H2O = ADP + phosphate + H(+)</text>
        <dbReference type="Rhea" id="RHEA:13065"/>
        <dbReference type="ChEBI" id="CHEBI:15377"/>
        <dbReference type="ChEBI" id="CHEBI:15378"/>
        <dbReference type="ChEBI" id="CHEBI:30616"/>
        <dbReference type="ChEBI" id="CHEBI:43474"/>
        <dbReference type="ChEBI" id="CHEBI:456216"/>
        <dbReference type="EC" id="3.6.4.13"/>
    </reaction>
</comment>
<evidence type="ECO:0000259" key="11">
    <source>
        <dbReference type="PROSITE" id="PS51192"/>
    </source>
</evidence>
<feature type="compositionally biased region" description="Basic and acidic residues" evidence="10">
    <location>
        <begin position="605"/>
        <end position="616"/>
    </location>
</feature>
<dbReference type="InterPro" id="IPR011545">
    <property type="entry name" value="DEAD/DEAH_box_helicase_dom"/>
</dbReference>
<evidence type="ECO:0000259" key="12">
    <source>
        <dbReference type="PROSITE" id="PS51194"/>
    </source>
</evidence>
<dbReference type="GO" id="GO:0005634">
    <property type="term" value="C:nucleus"/>
    <property type="evidence" value="ECO:0007669"/>
    <property type="project" value="UniProtKB-SubCell"/>
</dbReference>
<dbReference type="CDD" id="cd18787">
    <property type="entry name" value="SF2_C_DEAD"/>
    <property type="match status" value="1"/>
</dbReference>
<dbReference type="PROSITE" id="PS51192">
    <property type="entry name" value="HELICASE_ATP_BIND_1"/>
    <property type="match status" value="1"/>
</dbReference>
<organism evidence="13 14">
    <name type="scientific">Emydomyces testavorans</name>
    <dbReference type="NCBI Taxonomy" id="2070801"/>
    <lineage>
        <taxon>Eukaryota</taxon>
        <taxon>Fungi</taxon>
        <taxon>Dikarya</taxon>
        <taxon>Ascomycota</taxon>
        <taxon>Pezizomycotina</taxon>
        <taxon>Eurotiomycetes</taxon>
        <taxon>Eurotiomycetidae</taxon>
        <taxon>Onygenales</taxon>
        <taxon>Nannizziopsiaceae</taxon>
        <taxon>Emydomyces</taxon>
    </lineage>
</organism>
<accession>A0AAF0IFP8</accession>
<sequence>MFGSVRRGHVLVRNLPRCICRPTFTSLASRCRIAPNQAITLPVRAFHVSPLLRNFAGQAFTPIDETDVPHELPEKEEKITRFDELHSQGLVDERVIRAVTKDMGLSEMTEIQVETIHHTLRKRDVLAQAKTGTGKTLAFLIPVIQNLIRQDRQLRNPRFSRGHRGTSGGDIRAVIISPTRELAEQIATEARKVVRHTGVQVQTAVGGTRKMEGLRRIQRQGCHLLIGTPGRLIDIFSDPQTGIRAPKLSAFVLDEADRLLDDGFAPAIEQLQEYFPKLDQVDRQTLLFSATIAPQIMNIVRRTLKQDFTFVKTVRDDEVPTHLAVPQRAVFLHGLGNQMPAVMEIAMQAVRNHQMDPEKHKPFKAIVYFNSTSEVTLAKAAFDALRVDPQNPSSGHPIKIATMEMHSRLTQAQRTNNSNNFRHSTSSILFSSDVTARGMDFPNVTHVIQVGVARDRESYIHRLGRTARANKTGEGWLLLTDAEYNDFRNKLRALPIKEDNTSLQTSMVDLSKKHDDHPHHLASIVSQVKTAFVELDYGLKEKAYMAALGTMSTSREKFRQLNEMTKHLWSLDSPPPVSHRLARLLNISHLPGVNIGAASDTPRFNQRDQDFDERRGRQFGWDNGRSGRGGDFTGRRSFNFRNDRFSRNENNSGFGYREHNQRSERFSRGRDDGRRSAPFKFARSGSRSVRR</sequence>
<dbReference type="GO" id="GO:0042254">
    <property type="term" value="P:ribosome biogenesis"/>
    <property type="evidence" value="ECO:0007669"/>
    <property type="project" value="UniProtKB-KW"/>
</dbReference>
<feature type="compositionally biased region" description="Basic and acidic residues" evidence="10">
    <location>
        <begin position="656"/>
        <end position="675"/>
    </location>
</feature>
<dbReference type="GO" id="GO:0003724">
    <property type="term" value="F:RNA helicase activity"/>
    <property type="evidence" value="ECO:0007669"/>
    <property type="project" value="UniProtKB-EC"/>
</dbReference>
<dbReference type="GO" id="GO:0016787">
    <property type="term" value="F:hydrolase activity"/>
    <property type="evidence" value="ECO:0007669"/>
    <property type="project" value="UniProtKB-KW"/>
</dbReference>
<evidence type="ECO:0000256" key="1">
    <source>
        <dbReference type="ARBA" id="ARBA00004123"/>
    </source>
</evidence>
<dbReference type="Gene3D" id="3.40.50.300">
    <property type="entry name" value="P-loop containing nucleotide triphosphate hydrolases"/>
    <property type="match status" value="2"/>
</dbReference>
<evidence type="ECO:0000256" key="9">
    <source>
        <dbReference type="RuleBase" id="RU365068"/>
    </source>
</evidence>
<feature type="domain" description="Helicase C-terminal" evidence="12">
    <location>
        <begin position="342"/>
        <end position="514"/>
    </location>
</feature>
<dbReference type="PROSITE" id="PS00039">
    <property type="entry name" value="DEAD_ATP_HELICASE"/>
    <property type="match status" value="1"/>
</dbReference>
<dbReference type="EMBL" id="CP120627">
    <property type="protein sequence ID" value="WEW54881.1"/>
    <property type="molecule type" value="Genomic_DNA"/>
</dbReference>
<dbReference type="InterPro" id="IPR000629">
    <property type="entry name" value="RNA-helicase_DEAD-box_CS"/>
</dbReference>
<keyword evidence="14" id="KW-1185">Reference proteome</keyword>
<evidence type="ECO:0000313" key="14">
    <source>
        <dbReference type="Proteomes" id="UP001219355"/>
    </source>
</evidence>
<evidence type="ECO:0000256" key="8">
    <source>
        <dbReference type="RuleBase" id="RU000492"/>
    </source>
</evidence>
<name>A0AAF0IFP8_9EURO</name>
<reference evidence="13" key="1">
    <citation type="submission" date="2023-03" db="EMBL/GenBank/DDBJ databases">
        <title>Emydomyces testavorans Genome Sequence.</title>
        <authorList>
            <person name="Hoyer L."/>
        </authorList>
    </citation>
    <scope>NUCLEOTIDE SEQUENCE</scope>
    <source>
        <strain evidence="13">16-2883</strain>
    </source>
</reference>
<evidence type="ECO:0000256" key="7">
    <source>
        <dbReference type="ARBA" id="ARBA00047984"/>
    </source>
</evidence>
<keyword evidence="2 8" id="KW-0547">Nucleotide-binding</keyword>
<protein>
    <recommendedName>
        <fullName evidence="9">ATP-dependent RNA helicase</fullName>
        <ecNumber evidence="9">3.6.4.13</ecNumber>
    </recommendedName>
</protein>
<dbReference type="Proteomes" id="UP001219355">
    <property type="component" value="Chromosome 1"/>
</dbReference>
<dbReference type="SMART" id="SM00490">
    <property type="entry name" value="HELICc"/>
    <property type="match status" value="1"/>
</dbReference>
<dbReference type="PROSITE" id="PS51194">
    <property type="entry name" value="HELICASE_CTER"/>
    <property type="match status" value="1"/>
</dbReference>
<evidence type="ECO:0000256" key="4">
    <source>
        <dbReference type="ARBA" id="ARBA00022806"/>
    </source>
</evidence>
<keyword evidence="6 9" id="KW-0694">RNA-binding</keyword>
<comment type="subcellular location">
    <subcellularLocation>
        <location evidence="1">Nucleus</location>
    </subcellularLocation>
</comment>
<dbReference type="EC" id="3.6.4.13" evidence="9"/>
<keyword evidence="5 8" id="KW-0067">ATP-binding</keyword>
<dbReference type="Pfam" id="PF00271">
    <property type="entry name" value="Helicase_C"/>
    <property type="match status" value="1"/>
</dbReference>
<keyword evidence="4 8" id="KW-0347">Helicase</keyword>
<dbReference type="SUPFAM" id="SSF52540">
    <property type="entry name" value="P-loop containing nucleoside triphosphate hydrolases"/>
    <property type="match status" value="2"/>
</dbReference>
<evidence type="ECO:0000256" key="3">
    <source>
        <dbReference type="ARBA" id="ARBA00022801"/>
    </source>
</evidence>
<comment type="function">
    <text evidence="9">RNA helicase.</text>
</comment>
<dbReference type="InterPro" id="IPR014001">
    <property type="entry name" value="Helicase_ATP-bd"/>
</dbReference>
<evidence type="ECO:0000256" key="6">
    <source>
        <dbReference type="ARBA" id="ARBA00022884"/>
    </source>
</evidence>
<comment type="similarity">
    <text evidence="8">Belongs to the DEAD box helicase family.</text>
</comment>